<dbReference type="OMA" id="HYAARDR"/>
<evidence type="ECO:0000256" key="1">
    <source>
        <dbReference type="ARBA" id="ARBA00023002"/>
    </source>
</evidence>
<dbReference type="PANTHER" id="PTHR43157">
    <property type="entry name" value="PHOSPHATIDYLINOSITOL-GLYCAN BIOSYNTHESIS CLASS F PROTEIN-RELATED"/>
    <property type="match status" value="1"/>
</dbReference>
<dbReference type="SUPFAM" id="SSF51735">
    <property type="entry name" value="NAD(P)-binding Rossmann-fold domains"/>
    <property type="match status" value="1"/>
</dbReference>
<dbReference type="Pfam" id="PF00106">
    <property type="entry name" value="adh_short"/>
    <property type="match status" value="1"/>
</dbReference>
<dbReference type="PRINTS" id="PR00081">
    <property type="entry name" value="GDHRDH"/>
</dbReference>
<dbReference type="Gene3D" id="3.40.50.720">
    <property type="entry name" value="NAD(P)-binding Rossmann-like Domain"/>
    <property type="match status" value="1"/>
</dbReference>
<dbReference type="EMBL" id="VLTN01000007">
    <property type="protein sequence ID" value="KAA0155487.1"/>
    <property type="molecule type" value="Genomic_DNA"/>
</dbReference>
<dbReference type="PANTHER" id="PTHR43157:SF31">
    <property type="entry name" value="PHOSPHATIDYLINOSITOL-GLYCAN BIOSYNTHESIS CLASS F PROTEIN"/>
    <property type="match status" value="1"/>
</dbReference>
<dbReference type="InterPro" id="IPR002347">
    <property type="entry name" value="SDR_fam"/>
</dbReference>
<name>A0A5A8CSN5_CAFRO</name>
<keyword evidence="3" id="KW-1185">Reference proteome</keyword>
<evidence type="ECO:0000313" key="3">
    <source>
        <dbReference type="Proteomes" id="UP000323011"/>
    </source>
</evidence>
<sequence length="342" mass="35783">MAAAASSLPAWATSTGAVAAGAVVLGAAALYGARQWAAGGKNIHHPALTGKVALITGANTGIGLETAQELARLGARVIVAGRSADKVKAAVAKVQASASSGGGAEELIVDLSDRASVERAAAKVAETHSKLDLLVNNAGIMFTVGRDRTEGPDGFEEQFQTNVIGHVLLTEKLLPLLEKAGGSPRVINVASLAHESASPKMFEDLQSKDWKLPMTAYGNSKLGNMLHARALNARLVKKGSRVRAYSLHPGVVNTELVRNSPAFLTVFVWIGQLLLKSPWEGAQTSLHLCLAPDSELTPGAYYADCKEASYGGPAGLWTDERAETFLAATEAMARTGIPQDRI</sequence>
<protein>
    <submittedName>
        <fullName evidence="2">Uncharacterized protein</fullName>
    </submittedName>
</protein>
<dbReference type="AlphaFoldDB" id="A0A5A8CSN5"/>
<keyword evidence="1" id="KW-0560">Oxidoreductase</keyword>
<dbReference type="GO" id="GO:0016491">
    <property type="term" value="F:oxidoreductase activity"/>
    <property type="evidence" value="ECO:0007669"/>
    <property type="project" value="UniProtKB-KW"/>
</dbReference>
<dbReference type="Proteomes" id="UP000323011">
    <property type="component" value="Unassembled WGS sequence"/>
</dbReference>
<evidence type="ECO:0000313" key="2">
    <source>
        <dbReference type="EMBL" id="KAA0155487.1"/>
    </source>
</evidence>
<dbReference type="InterPro" id="IPR036291">
    <property type="entry name" value="NAD(P)-bd_dom_sf"/>
</dbReference>
<gene>
    <name evidence="2" type="ORF">FNF29_01860</name>
</gene>
<comment type="caution">
    <text evidence="2">The sequence shown here is derived from an EMBL/GenBank/DDBJ whole genome shotgun (WGS) entry which is preliminary data.</text>
</comment>
<organism evidence="2 3">
    <name type="scientific">Cafeteria roenbergensis</name>
    <name type="common">Marine flagellate</name>
    <dbReference type="NCBI Taxonomy" id="33653"/>
    <lineage>
        <taxon>Eukaryota</taxon>
        <taxon>Sar</taxon>
        <taxon>Stramenopiles</taxon>
        <taxon>Bigyra</taxon>
        <taxon>Opalozoa</taxon>
        <taxon>Bicosoecida</taxon>
        <taxon>Cafeteriaceae</taxon>
        <taxon>Cafeteria</taxon>
    </lineage>
</organism>
<reference evidence="2 3" key="1">
    <citation type="submission" date="2019-07" db="EMBL/GenBank/DDBJ databases">
        <title>Genomes of Cafeteria roenbergensis.</title>
        <authorList>
            <person name="Fischer M.G."/>
            <person name="Hackl T."/>
            <person name="Roman M."/>
        </authorList>
    </citation>
    <scope>NUCLEOTIDE SEQUENCE [LARGE SCALE GENOMIC DNA]</scope>
    <source>
        <strain evidence="2 3">BVI</strain>
    </source>
</reference>
<accession>A0A5A8CSN5</accession>
<proteinExistence type="predicted"/>